<accession>A0A5M3MJY0</accession>
<feature type="chain" id="PRO_5024344234" evidence="1">
    <location>
        <begin position="21"/>
        <end position="172"/>
    </location>
</feature>
<comment type="caution">
    <text evidence="2">The sequence shown here is derived from an EMBL/GenBank/DDBJ whole genome shotgun (WGS) entry which is preliminary data.</text>
</comment>
<evidence type="ECO:0000313" key="3">
    <source>
        <dbReference type="Proteomes" id="UP000053558"/>
    </source>
</evidence>
<keyword evidence="3" id="KW-1185">Reference proteome</keyword>
<organism evidence="2 3">
    <name type="scientific">Coniophora puteana (strain RWD-64-598)</name>
    <name type="common">Brown rot fungus</name>
    <dbReference type="NCBI Taxonomy" id="741705"/>
    <lineage>
        <taxon>Eukaryota</taxon>
        <taxon>Fungi</taxon>
        <taxon>Dikarya</taxon>
        <taxon>Basidiomycota</taxon>
        <taxon>Agaricomycotina</taxon>
        <taxon>Agaricomycetes</taxon>
        <taxon>Agaricomycetidae</taxon>
        <taxon>Boletales</taxon>
        <taxon>Coniophorineae</taxon>
        <taxon>Coniophoraceae</taxon>
        <taxon>Coniophora</taxon>
    </lineage>
</organism>
<feature type="signal peptide" evidence="1">
    <location>
        <begin position="1"/>
        <end position="20"/>
    </location>
</feature>
<sequence>MSGKKPLLLLKLGMSGTVSATLSDSHWDDMDNDDHFRLWTVSGCKDGTYHLKGLMMQLVSNRTPFELGSLEFLHWQLAIENGTQVEEDFLEELQYAVTCFLGFHGRIHRVQHALHQLVGDDSTEWFHADRVGCQITKYVAIIKDLLNHMYGGTVNIFDYWVNDLLLCNSEPH</sequence>
<evidence type="ECO:0000313" key="2">
    <source>
        <dbReference type="EMBL" id="EIW79114.1"/>
    </source>
</evidence>
<dbReference type="Proteomes" id="UP000053558">
    <property type="component" value="Unassembled WGS sequence"/>
</dbReference>
<reference evidence="3" key="1">
    <citation type="journal article" date="2012" name="Science">
        <title>The Paleozoic origin of enzymatic lignin decomposition reconstructed from 31 fungal genomes.</title>
        <authorList>
            <person name="Floudas D."/>
            <person name="Binder M."/>
            <person name="Riley R."/>
            <person name="Barry K."/>
            <person name="Blanchette R.A."/>
            <person name="Henrissat B."/>
            <person name="Martinez A.T."/>
            <person name="Otillar R."/>
            <person name="Spatafora J.W."/>
            <person name="Yadav J.S."/>
            <person name="Aerts A."/>
            <person name="Benoit I."/>
            <person name="Boyd A."/>
            <person name="Carlson A."/>
            <person name="Copeland A."/>
            <person name="Coutinho P.M."/>
            <person name="de Vries R.P."/>
            <person name="Ferreira P."/>
            <person name="Findley K."/>
            <person name="Foster B."/>
            <person name="Gaskell J."/>
            <person name="Glotzer D."/>
            <person name="Gorecki P."/>
            <person name="Heitman J."/>
            <person name="Hesse C."/>
            <person name="Hori C."/>
            <person name="Igarashi K."/>
            <person name="Jurgens J.A."/>
            <person name="Kallen N."/>
            <person name="Kersten P."/>
            <person name="Kohler A."/>
            <person name="Kuees U."/>
            <person name="Kumar T.K.A."/>
            <person name="Kuo A."/>
            <person name="LaButti K."/>
            <person name="Larrondo L.F."/>
            <person name="Lindquist E."/>
            <person name="Ling A."/>
            <person name="Lombard V."/>
            <person name="Lucas S."/>
            <person name="Lundell T."/>
            <person name="Martin R."/>
            <person name="McLaughlin D.J."/>
            <person name="Morgenstern I."/>
            <person name="Morin E."/>
            <person name="Murat C."/>
            <person name="Nagy L.G."/>
            <person name="Nolan M."/>
            <person name="Ohm R.A."/>
            <person name="Patyshakuliyeva A."/>
            <person name="Rokas A."/>
            <person name="Ruiz-Duenas F.J."/>
            <person name="Sabat G."/>
            <person name="Salamov A."/>
            <person name="Samejima M."/>
            <person name="Schmutz J."/>
            <person name="Slot J.C."/>
            <person name="St John F."/>
            <person name="Stenlid J."/>
            <person name="Sun H."/>
            <person name="Sun S."/>
            <person name="Syed K."/>
            <person name="Tsang A."/>
            <person name="Wiebenga A."/>
            <person name="Young D."/>
            <person name="Pisabarro A."/>
            <person name="Eastwood D.C."/>
            <person name="Martin F."/>
            <person name="Cullen D."/>
            <person name="Grigoriev I.V."/>
            <person name="Hibbett D.S."/>
        </authorList>
    </citation>
    <scope>NUCLEOTIDE SEQUENCE [LARGE SCALE GENOMIC DNA]</scope>
    <source>
        <strain evidence="3">RWD-64-598 SS2</strain>
    </source>
</reference>
<name>A0A5M3MJY0_CONPW</name>
<dbReference type="RefSeq" id="XP_007770532.1">
    <property type="nucleotide sequence ID" value="XM_007772342.1"/>
</dbReference>
<evidence type="ECO:0000256" key="1">
    <source>
        <dbReference type="SAM" id="SignalP"/>
    </source>
</evidence>
<dbReference type="KEGG" id="cput:CONPUDRAFT_74629"/>
<proteinExistence type="predicted"/>
<dbReference type="GeneID" id="19209265"/>
<dbReference type="EMBL" id="JH711581">
    <property type="protein sequence ID" value="EIW79114.1"/>
    <property type="molecule type" value="Genomic_DNA"/>
</dbReference>
<protein>
    <submittedName>
        <fullName evidence="2">Uncharacterized protein</fullName>
    </submittedName>
</protein>
<keyword evidence="1" id="KW-0732">Signal</keyword>
<dbReference type="AlphaFoldDB" id="A0A5M3MJY0"/>
<gene>
    <name evidence="2" type="ORF">CONPUDRAFT_74629</name>
</gene>